<keyword evidence="4 6" id="KW-1133">Transmembrane helix</keyword>
<feature type="transmembrane region" description="Helical" evidence="6">
    <location>
        <begin position="6"/>
        <end position="25"/>
    </location>
</feature>
<dbReference type="Pfam" id="PF03741">
    <property type="entry name" value="TerC"/>
    <property type="match status" value="1"/>
</dbReference>
<dbReference type="PANTHER" id="PTHR30238">
    <property type="entry name" value="MEMBRANE BOUND PREDICTED REDOX MODULATOR"/>
    <property type="match status" value="1"/>
</dbReference>
<protein>
    <submittedName>
        <fullName evidence="7">Tellurite resistance protein TerC</fullName>
    </submittedName>
</protein>
<keyword evidence="5 6" id="KW-0472">Membrane</keyword>
<comment type="caution">
    <text evidence="7">The sequence shown here is derived from an EMBL/GenBank/DDBJ whole genome shotgun (WGS) entry which is preliminary data.</text>
</comment>
<dbReference type="InterPro" id="IPR005496">
    <property type="entry name" value="Integral_membrane_TerC"/>
</dbReference>
<dbReference type="RefSeq" id="WP_307241878.1">
    <property type="nucleotide sequence ID" value="NZ_JAUSQZ010000001.1"/>
</dbReference>
<feature type="transmembrane region" description="Helical" evidence="6">
    <location>
        <begin position="67"/>
        <end position="88"/>
    </location>
</feature>
<name>A0ABT9P3U4_9ACTN</name>
<comment type="subcellular location">
    <subcellularLocation>
        <location evidence="1">Membrane</location>
        <topology evidence="1">Multi-pass membrane protein</topology>
    </subcellularLocation>
</comment>
<proteinExistence type="inferred from homology"/>
<sequence>MHVSAAWWIATVVLVLAITAIDLFLNRGQTHITVRHAVRWVLFYVAVALAFGVAIIIGFGPGYGGQFIAGWLTEYSLSADNLFVFLVLMTRFSVPERLQLRVLTIGILLALVLRAGLIAIGAAAISQFSWVFFIFAAFLLYTAWNLVRSKHGDGEPDVDEEAPPAVVGFIGRVIPSTPVWHGGRPFVKQNHRWIATPMLVTMVAIGVTDVLFALDSIPAIFGLTKEPFLVVTANAFALMGLRQLFFVVRDLLDRLRHLDTGLSVILAFIGVKLILEAFHENNLPFLNGGEPIHAVPAVPTWLSLSVIVGILVVVTITSTLANRRDERNAAVAEGALTSKDDEPTRAA</sequence>
<dbReference type="Proteomes" id="UP001235712">
    <property type="component" value="Unassembled WGS sequence"/>
</dbReference>
<feature type="transmembrane region" description="Helical" evidence="6">
    <location>
        <begin position="198"/>
        <end position="221"/>
    </location>
</feature>
<dbReference type="EMBL" id="JAUSQZ010000001">
    <property type="protein sequence ID" value="MDP9826745.1"/>
    <property type="molecule type" value="Genomic_DNA"/>
</dbReference>
<dbReference type="NCBIfam" id="TIGR03718">
    <property type="entry name" value="R_switched_Alx"/>
    <property type="match status" value="1"/>
</dbReference>
<evidence type="ECO:0000256" key="6">
    <source>
        <dbReference type="SAM" id="Phobius"/>
    </source>
</evidence>
<feature type="transmembrane region" description="Helical" evidence="6">
    <location>
        <begin position="37"/>
        <end position="61"/>
    </location>
</feature>
<feature type="transmembrane region" description="Helical" evidence="6">
    <location>
        <begin position="128"/>
        <end position="147"/>
    </location>
</feature>
<evidence type="ECO:0000256" key="3">
    <source>
        <dbReference type="ARBA" id="ARBA00022692"/>
    </source>
</evidence>
<gene>
    <name evidence="7" type="ORF">J2S57_002494</name>
</gene>
<dbReference type="PANTHER" id="PTHR30238:SF0">
    <property type="entry name" value="THYLAKOID MEMBRANE PROTEIN TERC, CHLOROPLASTIC"/>
    <property type="match status" value="1"/>
</dbReference>
<dbReference type="InterPro" id="IPR022369">
    <property type="entry name" value="Integral_membrane_TerC_rswitch"/>
</dbReference>
<evidence type="ECO:0000256" key="5">
    <source>
        <dbReference type="ARBA" id="ARBA00023136"/>
    </source>
</evidence>
<keyword evidence="3 6" id="KW-0812">Transmembrane</keyword>
<keyword evidence="8" id="KW-1185">Reference proteome</keyword>
<evidence type="ECO:0000256" key="4">
    <source>
        <dbReference type="ARBA" id="ARBA00022989"/>
    </source>
</evidence>
<feature type="transmembrane region" description="Helical" evidence="6">
    <location>
        <begin position="227"/>
        <end position="248"/>
    </location>
</feature>
<comment type="similarity">
    <text evidence="2">Belongs to the TerC family.</text>
</comment>
<evidence type="ECO:0000256" key="1">
    <source>
        <dbReference type="ARBA" id="ARBA00004141"/>
    </source>
</evidence>
<evidence type="ECO:0000313" key="7">
    <source>
        <dbReference type="EMBL" id="MDP9826745.1"/>
    </source>
</evidence>
<feature type="transmembrane region" description="Helical" evidence="6">
    <location>
        <begin position="298"/>
        <end position="321"/>
    </location>
</feature>
<reference evidence="7 8" key="1">
    <citation type="submission" date="2023-07" db="EMBL/GenBank/DDBJ databases">
        <title>Sequencing the genomes of 1000 actinobacteria strains.</title>
        <authorList>
            <person name="Klenk H.-P."/>
        </authorList>
    </citation>
    <scope>NUCLEOTIDE SEQUENCE [LARGE SCALE GENOMIC DNA]</scope>
    <source>
        <strain evidence="7 8">DSM 44388</strain>
    </source>
</reference>
<feature type="transmembrane region" description="Helical" evidence="6">
    <location>
        <begin position="260"/>
        <end position="278"/>
    </location>
</feature>
<evidence type="ECO:0000313" key="8">
    <source>
        <dbReference type="Proteomes" id="UP001235712"/>
    </source>
</evidence>
<evidence type="ECO:0000256" key="2">
    <source>
        <dbReference type="ARBA" id="ARBA00007511"/>
    </source>
</evidence>
<feature type="transmembrane region" description="Helical" evidence="6">
    <location>
        <begin position="100"/>
        <end position="122"/>
    </location>
</feature>
<accession>A0ABT9P3U4</accession>
<organism evidence="7 8">
    <name type="scientific">Kineosporia succinea</name>
    <dbReference type="NCBI Taxonomy" id="84632"/>
    <lineage>
        <taxon>Bacteria</taxon>
        <taxon>Bacillati</taxon>
        <taxon>Actinomycetota</taxon>
        <taxon>Actinomycetes</taxon>
        <taxon>Kineosporiales</taxon>
        <taxon>Kineosporiaceae</taxon>
        <taxon>Kineosporia</taxon>
    </lineage>
</organism>